<dbReference type="Proteomes" id="UP000821865">
    <property type="component" value="Chromosome 1"/>
</dbReference>
<sequence>MKEIISVFNASRKGNIVRKNTLDHQLRGLCETRWIEQHDNVIQFRDAPGSVAEALDDVANWRGLQSAAKARTLRIAVGHGEFIMAIVRLSSVLVQTIQLSRLCQK</sequence>
<dbReference type="EMBL" id="CM023470">
    <property type="protein sequence ID" value="KAH7977828.1"/>
    <property type="molecule type" value="Genomic_DNA"/>
</dbReference>
<organism evidence="1 2">
    <name type="scientific">Dermacentor silvarum</name>
    <name type="common">Tick</name>
    <dbReference type="NCBI Taxonomy" id="543639"/>
    <lineage>
        <taxon>Eukaryota</taxon>
        <taxon>Metazoa</taxon>
        <taxon>Ecdysozoa</taxon>
        <taxon>Arthropoda</taxon>
        <taxon>Chelicerata</taxon>
        <taxon>Arachnida</taxon>
        <taxon>Acari</taxon>
        <taxon>Parasitiformes</taxon>
        <taxon>Ixodida</taxon>
        <taxon>Ixodoidea</taxon>
        <taxon>Ixodidae</taxon>
        <taxon>Rhipicephalinae</taxon>
        <taxon>Dermacentor</taxon>
    </lineage>
</organism>
<name>A0ACB8DTW0_DERSI</name>
<comment type="caution">
    <text evidence="1">The sequence shown here is derived from an EMBL/GenBank/DDBJ whole genome shotgun (WGS) entry which is preliminary data.</text>
</comment>
<accession>A0ACB8DTW0</accession>
<evidence type="ECO:0000313" key="1">
    <source>
        <dbReference type="EMBL" id="KAH7977828.1"/>
    </source>
</evidence>
<keyword evidence="2" id="KW-1185">Reference proteome</keyword>
<gene>
    <name evidence="1" type="ORF">HPB49_003705</name>
</gene>
<reference evidence="1" key="1">
    <citation type="submission" date="2020-05" db="EMBL/GenBank/DDBJ databases">
        <title>Large-scale comparative analyses of tick genomes elucidate their genetic diversity and vector capacities.</title>
        <authorList>
            <person name="Jia N."/>
            <person name="Wang J."/>
            <person name="Shi W."/>
            <person name="Du L."/>
            <person name="Sun Y."/>
            <person name="Zhan W."/>
            <person name="Jiang J."/>
            <person name="Wang Q."/>
            <person name="Zhang B."/>
            <person name="Ji P."/>
            <person name="Sakyi L.B."/>
            <person name="Cui X."/>
            <person name="Yuan T."/>
            <person name="Jiang B."/>
            <person name="Yang W."/>
            <person name="Lam T.T.-Y."/>
            <person name="Chang Q."/>
            <person name="Ding S."/>
            <person name="Wang X."/>
            <person name="Zhu J."/>
            <person name="Ruan X."/>
            <person name="Zhao L."/>
            <person name="Wei J."/>
            <person name="Que T."/>
            <person name="Du C."/>
            <person name="Cheng J."/>
            <person name="Dai P."/>
            <person name="Han X."/>
            <person name="Huang E."/>
            <person name="Gao Y."/>
            <person name="Liu J."/>
            <person name="Shao H."/>
            <person name="Ye R."/>
            <person name="Li L."/>
            <person name="Wei W."/>
            <person name="Wang X."/>
            <person name="Wang C."/>
            <person name="Yang T."/>
            <person name="Huo Q."/>
            <person name="Li W."/>
            <person name="Guo W."/>
            <person name="Chen H."/>
            <person name="Zhou L."/>
            <person name="Ni X."/>
            <person name="Tian J."/>
            <person name="Zhou Y."/>
            <person name="Sheng Y."/>
            <person name="Liu T."/>
            <person name="Pan Y."/>
            <person name="Xia L."/>
            <person name="Li J."/>
            <person name="Zhao F."/>
            <person name="Cao W."/>
        </authorList>
    </citation>
    <scope>NUCLEOTIDE SEQUENCE</scope>
    <source>
        <strain evidence="1">Dsil-2018</strain>
    </source>
</reference>
<evidence type="ECO:0000313" key="2">
    <source>
        <dbReference type="Proteomes" id="UP000821865"/>
    </source>
</evidence>
<proteinExistence type="predicted"/>
<protein>
    <submittedName>
        <fullName evidence="1">Uncharacterized protein</fullName>
    </submittedName>
</protein>